<comment type="caution">
    <text evidence="2">The sequence shown here is derived from an EMBL/GenBank/DDBJ whole genome shotgun (WGS) entry which is preliminary data.</text>
</comment>
<accession>U3CTG1</accession>
<organism evidence="2 3">
    <name type="scientific">Vibrio ezurae NBRC 102218</name>
    <dbReference type="NCBI Taxonomy" id="1219080"/>
    <lineage>
        <taxon>Bacteria</taxon>
        <taxon>Pseudomonadati</taxon>
        <taxon>Pseudomonadota</taxon>
        <taxon>Gammaproteobacteria</taxon>
        <taxon>Vibrionales</taxon>
        <taxon>Vibrionaceae</taxon>
        <taxon>Vibrio</taxon>
    </lineage>
</organism>
<evidence type="ECO:0000256" key="1">
    <source>
        <dbReference type="SAM" id="Phobius"/>
    </source>
</evidence>
<dbReference type="STRING" id="1219080.VEZ01S_45_00940"/>
<dbReference type="RefSeq" id="WP_021714658.1">
    <property type="nucleotide sequence ID" value="NZ_BATM01000045.1"/>
</dbReference>
<keyword evidence="1" id="KW-1133">Transmembrane helix</keyword>
<keyword evidence="3" id="KW-1185">Reference proteome</keyword>
<evidence type="ECO:0000313" key="3">
    <source>
        <dbReference type="Proteomes" id="UP000016562"/>
    </source>
</evidence>
<feature type="transmembrane region" description="Helical" evidence="1">
    <location>
        <begin position="49"/>
        <end position="71"/>
    </location>
</feature>
<proteinExistence type="predicted"/>
<evidence type="ECO:0000313" key="2">
    <source>
        <dbReference type="EMBL" id="GAD80958.1"/>
    </source>
</evidence>
<feature type="transmembrane region" description="Helical" evidence="1">
    <location>
        <begin position="104"/>
        <end position="122"/>
    </location>
</feature>
<name>U3CTG1_9VIBR</name>
<feature type="transmembrane region" description="Helical" evidence="1">
    <location>
        <begin position="9"/>
        <end position="29"/>
    </location>
</feature>
<reference evidence="2 3" key="1">
    <citation type="submission" date="2013-09" db="EMBL/GenBank/DDBJ databases">
        <title>Whole genome shotgun sequence of Vibrio ezurae NBRC 102218.</title>
        <authorList>
            <person name="Yoshida I."/>
            <person name="Hosoyama A."/>
            <person name="Numata M."/>
            <person name="Hashimoto M."/>
            <person name="Hosoyama Y."/>
            <person name="Tsuchikane K."/>
            <person name="Noguchi M."/>
            <person name="Hirakata S."/>
            <person name="Ichikawa N."/>
            <person name="Ohji S."/>
            <person name="Yamazoe A."/>
            <person name="Fujita N."/>
        </authorList>
    </citation>
    <scope>NUCLEOTIDE SEQUENCE [LARGE SCALE GENOMIC DNA]</scope>
    <source>
        <strain evidence="2 3">NBRC 102218</strain>
    </source>
</reference>
<dbReference type="AlphaFoldDB" id="U3CTG1"/>
<keyword evidence="1" id="KW-0472">Membrane</keyword>
<gene>
    <name evidence="2" type="ORF">VEZ01S_45_00940</name>
</gene>
<protein>
    <recommendedName>
        <fullName evidence="4">DoxX family protein</fullName>
    </recommendedName>
</protein>
<keyword evidence="1" id="KW-0812">Transmembrane</keyword>
<dbReference type="eggNOG" id="ENOG5032TZD">
    <property type="taxonomic scope" value="Bacteria"/>
</dbReference>
<dbReference type="OrthoDB" id="7355622at2"/>
<evidence type="ECO:0008006" key="4">
    <source>
        <dbReference type="Google" id="ProtNLM"/>
    </source>
</evidence>
<sequence length="133" mass="15056">MDRKLQTKLSISLLSLRITVFIVFLFWGLDKIVVPEHAVRVMSGFYGLNVSINAMIVLGIAQMLFLAAFVLGMWKKVTYGAVFILHGASTLSSFAKYFDPFNNLLFFTAWPMLAACLVLFLLRDYDTYTIGKK</sequence>
<dbReference type="EMBL" id="BATM01000045">
    <property type="protein sequence ID" value="GAD80958.1"/>
    <property type="molecule type" value="Genomic_DNA"/>
</dbReference>
<dbReference type="Proteomes" id="UP000016562">
    <property type="component" value="Unassembled WGS sequence"/>
</dbReference>
<feature type="transmembrane region" description="Helical" evidence="1">
    <location>
        <begin position="78"/>
        <end position="98"/>
    </location>
</feature>